<evidence type="ECO:0000256" key="1">
    <source>
        <dbReference type="SAM" id="MobiDB-lite"/>
    </source>
</evidence>
<protein>
    <submittedName>
        <fullName evidence="2">Uncharacterized protein</fullName>
    </submittedName>
</protein>
<sequence>ANDDLSFWLSNETTVTKSSQAQEEGSTVVMNGPSQVSPPPVVSSAASRPKITVENIVLTSDEDEHEE</sequence>
<feature type="non-terminal residue" evidence="2">
    <location>
        <position position="67"/>
    </location>
</feature>
<evidence type="ECO:0000313" key="3">
    <source>
        <dbReference type="Proteomes" id="UP000678393"/>
    </source>
</evidence>
<dbReference type="Proteomes" id="UP000678393">
    <property type="component" value="Unassembled WGS sequence"/>
</dbReference>
<gene>
    <name evidence="2" type="ORF">CUNI_LOCUS3710</name>
</gene>
<comment type="caution">
    <text evidence="2">The sequence shown here is derived from an EMBL/GenBank/DDBJ whole genome shotgun (WGS) entry which is preliminary data.</text>
</comment>
<dbReference type="AlphaFoldDB" id="A0A8S3YRN6"/>
<proteinExistence type="predicted"/>
<accession>A0A8S3YRN6</accession>
<reference evidence="2" key="1">
    <citation type="submission" date="2021-04" db="EMBL/GenBank/DDBJ databases">
        <authorList>
            <consortium name="Molecular Ecology Group"/>
        </authorList>
    </citation>
    <scope>NUCLEOTIDE SEQUENCE</scope>
</reference>
<dbReference type="EMBL" id="CAJHNH020000505">
    <property type="protein sequence ID" value="CAG5118152.1"/>
    <property type="molecule type" value="Genomic_DNA"/>
</dbReference>
<name>A0A8S3YRN6_9EUPU</name>
<feature type="compositionally biased region" description="Polar residues" evidence="1">
    <location>
        <begin position="16"/>
        <end position="29"/>
    </location>
</feature>
<keyword evidence="3" id="KW-1185">Reference proteome</keyword>
<feature type="region of interest" description="Disordered" evidence="1">
    <location>
        <begin position="16"/>
        <end position="48"/>
    </location>
</feature>
<evidence type="ECO:0000313" key="2">
    <source>
        <dbReference type="EMBL" id="CAG5118152.1"/>
    </source>
</evidence>
<organism evidence="2 3">
    <name type="scientific">Candidula unifasciata</name>
    <dbReference type="NCBI Taxonomy" id="100452"/>
    <lineage>
        <taxon>Eukaryota</taxon>
        <taxon>Metazoa</taxon>
        <taxon>Spiralia</taxon>
        <taxon>Lophotrochozoa</taxon>
        <taxon>Mollusca</taxon>
        <taxon>Gastropoda</taxon>
        <taxon>Heterobranchia</taxon>
        <taxon>Euthyneura</taxon>
        <taxon>Panpulmonata</taxon>
        <taxon>Eupulmonata</taxon>
        <taxon>Stylommatophora</taxon>
        <taxon>Helicina</taxon>
        <taxon>Helicoidea</taxon>
        <taxon>Geomitridae</taxon>
        <taxon>Candidula</taxon>
    </lineage>
</organism>
<feature type="non-terminal residue" evidence="2">
    <location>
        <position position="1"/>
    </location>
</feature>